<comment type="cofactor">
    <cofactor evidence="1 6">
        <name>FAD</name>
        <dbReference type="ChEBI" id="CHEBI:57692"/>
    </cofactor>
</comment>
<evidence type="ECO:0000313" key="10">
    <source>
        <dbReference type="Proteomes" id="UP000017559"/>
    </source>
</evidence>
<evidence type="ECO:0000256" key="6">
    <source>
        <dbReference type="PIRSR" id="PIRSR000137-2"/>
    </source>
</evidence>
<dbReference type="GO" id="GO:0016614">
    <property type="term" value="F:oxidoreductase activity, acting on CH-OH group of donors"/>
    <property type="evidence" value="ECO:0007669"/>
    <property type="project" value="InterPro"/>
</dbReference>
<evidence type="ECO:0000256" key="5">
    <source>
        <dbReference type="PIRSR" id="PIRSR000137-1"/>
    </source>
</evidence>
<keyword evidence="3" id="KW-0285">Flavoprotein</keyword>
<reference evidence="9 10" key="1">
    <citation type="journal article" date="2014" name="BMC Genomics">
        <title>Genome and secretome analysis of the hemibiotrophic fungal pathogen, Moniliophthora roreri, which causes frosty pod rot disease of cacao: mechanisms of the biotrophic and necrotrophic phases.</title>
        <authorList>
            <person name="Meinhardt L.W."/>
            <person name="Costa G.G.L."/>
            <person name="Thomazella D.P.T."/>
            <person name="Teixeira P.J.P.L."/>
            <person name="Carazzolle M.F."/>
            <person name="Schuster S.C."/>
            <person name="Carlson J.E."/>
            <person name="Guiltinan M.J."/>
            <person name="Mieczkowski P."/>
            <person name="Farmer A."/>
            <person name="Ramaraj T."/>
            <person name="Crozier J."/>
            <person name="Davis R.E."/>
            <person name="Shao J."/>
            <person name="Melnick R.L."/>
            <person name="Pereira G.A.G."/>
            <person name="Bailey B.A."/>
        </authorList>
    </citation>
    <scope>NUCLEOTIDE SEQUENCE [LARGE SCALE GENOMIC DNA]</scope>
    <source>
        <strain evidence="9 10">MCA 2997</strain>
    </source>
</reference>
<dbReference type="PIRSF" id="PIRSF000137">
    <property type="entry name" value="Alcohol_oxidase"/>
    <property type="match status" value="1"/>
</dbReference>
<feature type="binding site" evidence="6">
    <location>
        <position position="114"/>
    </location>
    <ligand>
        <name>FAD</name>
        <dbReference type="ChEBI" id="CHEBI:57692"/>
    </ligand>
</feature>
<dbReference type="PROSITE" id="PS00624">
    <property type="entry name" value="GMC_OXRED_2"/>
    <property type="match status" value="1"/>
</dbReference>
<organism evidence="9 10">
    <name type="scientific">Moniliophthora roreri (strain MCA 2997)</name>
    <name type="common">Cocoa frosty pod rot fungus</name>
    <name type="synonym">Crinipellis roreri</name>
    <dbReference type="NCBI Taxonomy" id="1381753"/>
    <lineage>
        <taxon>Eukaryota</taxon>
        <taxon>Fungi</taxon>
        <taxon>Dikarya</taxon>
        <taxon>Basidiomycota</taxon>
        <taxon>Agaricomycotina</taxon>
        <taxon>Agaricomycetes</taxon>
        <taxon>Agaricomycetidae</taxon>
        <taxon>Agaricales</taxon>
        <taxon>Marasmiineae</taxon>
        <taxon>Marasmiaceae</taxon>
        <taxon>Moniliophthora</taxon>
    </lineage>
</organism>
<dbReference type="Gene3D" id="3.50.50.60">
    <property type="entry name" value="FAD/NAD(P)-binding domain"/>
    <property type="match status" value="1"/>
</dbReference>
<comment type="caution">
    <text evidence="9">The sequence shown here is derived from an EMBL/GenBank/DDBJ whole genome shotgun (WGS) entry which is preliminary data.</text>
</comment>
<comment type="similarity">
    <text evidence="2">Belongs to the GMC oxidoreductase family.</text>
</comment>
<dbReference type="SUPFAM" id="SSF54373">
    <property type="entry name" value="FAD-linked reductases, C-terminal domain"/>
    <property type="match status" value="1"/>
</dbReference>
<dbReference type="GO" id="GO:0050660">
    <property type="term" value="F:flavin adenine dinucleotide binding"/>
    <property type="evidence" value="ECO:0007669"/>
    <property type="project" value="InterPro"/>
</dbReference>
<dbReference type="InterPro" id="IPR007867">
    <property type="entry name" value="GMC_OxRtase_C"/>
</dbReference>
<dbReference type="SUPFAM" id="SSF51905">
    <property type="entry name" value="FAD/NAD(P)-binding domain"/>
    <property type="match status" value="1"/>
</dbReference>
<evidence type="ECO:0000313" key="9">
    <source>
        <dbReference type="EMBL" id="ESK92407.1"/>
    </source>
</evidence>
<dbReference type="Proteomes" id="UP000017559">
    <property type="component" value="Unassembled WGS sequence"/>
</dbReference>
<feature type="chain" id="PRO_5004712429" evidence="7">
    <location>
        <begin position="21"/>
        <end position="609"/>
    </location>
</feature>
<proteinExistence type="inferred from homology"/>
<keyword evidence="10" id="KW-1185">Reference proteome</keyword>
<dbReference type="KEGG" id="mrr:Moror_4538"/>
<accession>V2XFA3</accession>
<dbReference type="PANTHER" id="PTHR11552">
    <property type="entry name" value="GLUCOSE-METHANOL-CHOLINE GMC OXIDOREDUCTASE"/>
    <property type="match status" value="1"/>
</dbReference>
<gene>
    <name evidence="9" type="ORF">Moror_4538</name>
</gene>
<keyword evidence="7" id="KW-0732">Signal</keyword>
<dbReference type="Pfam" id="PF05199">
    <property type="entry name" value="GMC_oxred_C"/>
    <property type="match status" value="1"/>
</dbReference>
<evidence type="ECO:0000256" key="1">
    <source>
        <dbReference type="ARBA" id="ARBA00001974"/>
    </source>
</evidence>
<evidence type="ECO:0000259" key="8">
    <source>
        <dbReference type="PROSITE" id="PS00624"/>
    </source>
</evidence>
<keyword evidence="4 6" id="KW-0274">FAD</keyword>
<dbReference type="HOGENOM" id="CLU_002865_6_3_1"/>
<sequence length="609" mass="67025">MYPRTFWLALALSAVSTCWAAIYHDLDAVPKDTYDFIVAGGGTAGLVIANRLSENPKVSVLVIEAGPSNEGVLNIEVPFYCTRASPDTPYDWNYTTAPQEMLNGRSLPYNRGHVLGGSSSTNFMIYTRGSAEDYDRIAAVSGDPGWSWEKLQPFIFRNEIVTPPADGHDTSEQYDPRFHGTKGINPDSLPGFPTPIDDRILAATQELSDEFPFNLDYNSGYHLGIGWGIATIFNGSRSSSATSYLGPKYAQRKNLNVVLNTRVTRVLPKEKEDSGDVTKRVIPRNNDKKRKLHINAIEVAKTSDGPRKQFTAKKEIILSAGAIGSPQILLNSGIGGSEALSQLGIEPILDNPSVGQNLSDHPVLGNSWFVNETQTWELIARNATYAEEVLDLWETQREGPLVNTIATQLGWHRIPDNSSIFETHEDPAAGPNTAHYELVFANGLRGTPPPEGNFMTITTALVSPASRGSVTLRSSNPFDSPIIDPNFLNSEFDMFVLKYAIHAARRFVAARAFDGYILRPFFNSTTDEEIEEMIRNTTRTIYHPVGTLSMSAKNDAWGVVDPDLSVKGVEGLRVVDASVFPHIPTAHTQVPVYILAERGSDLIKQSWKL</sequence>
<evidence type="ECO:0000256" key="4">
    <source>
        <dbReference type="ARBA" id="ARBA00022827"/>
    </source>
</evidence>
<dbReference type="Pfam" id="PF00732">
    <property type="entry name" value="GMC_oxred_N"/>
    <property type="match status" value="1"/>
</dbReference>
<dbReference type="OrthoDB" id="269227at2759"/>
<dbReference type="PANTHER" id="PTHR11552:SF147">
    <property type="entry name" value="CHOLINE DEHYDROGENASE, MITOCHONDRIAL"/>
    <property type="match status" value="1"/>
</dbReference>
<dbReference type="InterPro" id="IPR036188">
    <property type="entry name" value="FAD/NAD-bd_sf"/>
</dbReference>
<evidence type="ECO:0000256" key="2">
    <source>
        <dbReference type="ARBA" id="ARBA00010790"/>
    </source>
</evidence>
<feature type="signal peptide" evidence="7">
    <location>
        <begin position="1"/>
        <end position="20"/>
    </location>
</feature>
<evidence type="ECO:0000256" key="7">
    <source>
        <dbReference type="SAM" id="SignalP"/>
    </source>
</evidence>
<feature type="active site" description="Proton acceptor" evidence="5">
    <location>
        <position position="587"/>
    </location>
</feature>
<dbReference type="AlphaFoldDB" id="V2XFA3"/>
<evidence type="ECO:0000256" key="3">
    <source>
        <dbReference type="ARBA" id="ARBA00022630"/>
    </source>
</evidence>
<dbReference type="InterPro" id="IPR012132">
    <property type="entry name" value="GMC_OxRdtase"/>
</dbReference>
<dbReference type="EMBL" id="AWSO01000287">
    <property type="protein sequence ID" value="ESK92407.1"/>
    <property type="molecule type" value="Genomic_DNA"/>
</dbReference>
<dbReference type="InterPro" id="IPR000172">
    <property type="entry name" value="GMC_OxRdtase_N"/>
</dbReference>
<name>V2XFA3_MONRO</name>
<feature type="binding site" evidence="6">
    <location>
        <position position="263"/>
    </location>
    <ligand>
        <name>FAD</name>
        <dbReference type="ChEBI" id="CHEBI:57692"/>
    </ligand>
</feature>
<feature type="domain" description="Glucose-methanol-choline oxidoreductase N-terminal" evidence="8">
    <location>
        <begin position="321"/>
        <end position="335"/>
    </location>
</feature>
<dbReference type="Gene3D" id="3.30.560.10">
    <property type="entry name" value="Glucose Oxidase, domain 3"/>
    <property type="match status" value="1"/>
</dbReference>
<feature type="active site" description="Proton donor" evidence="5">
    <location>
        <position position="543"/>
    </location>
</feature>
<protein>
    <submittedName>
        <fullName evidence="9">Aryl-alcohol oxidase</fullName>
    </submittedName>
</protein>